<evidence type="ECO:0000313" key="3">
    <source>
        <dbReference type="EMBL" id="QWY13118.1"/>
    </source>
</evidence>
<protein>
    <submittedName>
        <fullName evidence="3">IML21</fullName>
    </submittedName>
</protein>
<reference evidence="3" key="1">
    <citation type="journal article" date="2021" name="Insects">
        <title>Identification of 35 C-Type Lectins in the Oriental Armyworm, Mythimna separata (Walker).</title>
        <authorList>
            <person name="Li H."/>
            <person name="Liu F.-F."/>
            <person name="Fu L.-Q."/>
            <person name="Liu Z."/>
            <person name="Zhang W.-T."/>
            <person name="Wang Q."/>
            <person name="Rao X.-J."/>
        </authorList>
    </citation>
    <scope>NUCLEOTIDE SEQUENCE</scope>
</reference>
<dbReference type="InterPro" id="IPR016187">
    <property type="entry name" value="CTDL_fold"/>
</dbReference>
<dbReference type="Pfam" id="PF00059">
    <property type="entry name" value="Lectin_C"/>
    <property type="match status" value="2"/>
</dbReference>
<reference evidence="3" key="2">
    <citation type="submission" date="2021-02" db="EMBL/GenBank/DDBJ databases">
        <authorList>
            <person name="Rao X."/>
        </authorList>
    </citation>
    <scope>NUCLEOTIDE SEQUENCE</scope>
</reference>
<dbReference type="PANTHER" id="PTHR22801">
    <property type="entry name" value="LITHOSTATHINE"/>
    <property type="match status" value="1"/>
</dbReference>
<dbReference type="PANTHER" id="PTHR22801:SF63">
    <property type="entry name" value="C-TYPE LECTIN DOMAIN-CONTAINING PROTEIN"/>
    <property type="match status" value="1"/>
</dbReference>
<proteinExistence type="evidence at transcript level"/>
<dbReference type="EMBL" id="MW658748">
    <property type="protein sequence ID" value="QWY13118.1"/>
    <property type="molecule type" value="mRNA"/>
</dbReference>
<dbReference type="SUPFAM" id="SSF56436">
    <property type="entry name" value="C-type lectin-like"/>
    <property type="match status" value="2"/>
</dbReference>
<dbReference type="InterPro" id="IPR016186">
    <property type="entry name" value="C-type_lectin-like/link_sf"/>
</dbReference>
<organism evidence="3">
    <name type="scientific">Mythimna separata</name>
    <name type="common">Oriental armyworm</name>
    <name type="synonym">Pseudaletia separata</name>
    <dbReference type="NCBI Taxonomy" id="271217"/>
    <lineage>
        <taxon>Eukaryota</taxon>
        <taxon>Metazoa</taxon>
        <taxon>Ecdysozoa</taxon>
        <taxon>Arthropoda</taxon>
        <taxon>Hexapoda</taxon>
        <taxon>Insecta</taxon>
        <taxon>Pterygota</taxon>
        <taxon>Neoptera</taxon>
        <taxon>Endopterygota</taxon>
        <taxon>Lepidoptera</taxon>
        <taxon>Glossata</taxon>
        <taxon>Ditrysia</taxon>
        <taxon>Noctuoidea</taxon>
        <taxon>Noctuidae</taxon>
        <taxon>Noctuinae</taxon>
        <taxon>Hadenini</taxon>
        <taxon>Mythimna</taxon>
    </lineage>
</organism>
<feature type="domain" description="C-type lectin" evidence="2">
    <location>
        <begin position="41"/>
        <end position="156"/>
    </location>
</feature>
<sequence>MLSKTCLLFLIVYFVPDSYGQRAKKFFRKDYHYFEAFDSFYKIHLIPKSWSDAKQVCTLEGATFFYPENTDEANAVLSLWKKTTPSIKWLWLGISDILVEGVFETVDGKSIDEVYTKWFDQGIPDNYGGNEDCLILDIKGTTNDYVCDVKSYFVCKKSRQSLEWNHQCNMPNLDYIYSQESGKCYKLHTSPLNWTEAYAICQVEQSYLAVITNHREADFLAKLTMSTPKPRLKGKYSRGTYHVGFHNKLNEGWQTIKNTPINEDLWFENYQPVGNDNGECGSMFFDGRQINIDCGTKSFFICEHAEVGLIEPTDVRLTAQPYVGGGVDK</sequence>
<evidence type="ECO:0000256" key="1">
    <source>
        <dbReference type="SAM" id="SignalP"/>
    </source>
</evidence>
<dbReference type="CDD" id="cd00037">
    <property type="entry name" value="CLECT"/>
    <property type="match status" value="2"/>
</dbReference>
<dbReference type="AlphaFoldDB" id="A0A8F3C7C8"/>
<dbReference type="InterPro" id="IPR050801">
    <property type="entry name" value="Ca-Dep_Lectins_ImmuneDev"/>
</dbReference>
<dbReference type="InterPro" id="IPR001304">
    <property type="entry name" value="C-type_lectin-like"/>
</dbReference>
<dbReference type="SMART" id="SM00034">
    <property type="entry name" value="CLECT"/>
    <property type="match status" value="2"/>
</dbReference>
<dbReference type="Gene3D" id="3.10.100.10">
    <property type="entry name" value="Mannose-Binding Protein A, subunit A"/>
    <property type="match status" value="2"/>
</dbReference>
<dbReference type="PROSITE" id="PS50041">
    <property type="entry name" value="C_TYPE_LECTIN_2"/>
    <property type="match status" value="2"/>
</dbReference>
<feature type="domain" description="C-type lectin" evidence="2">
    <location>
        <begin position="180"/>
        <end position="303"/>
    </location>
</feature>
<keyword evidence="1" id="KW-0732">Signal</keyword>
<evidence type="ECO:0000259" key="2">
    <source>
        <dbReference type="PROSITE" id="PS50041"/>
    </source>
</evidence>
<name>A0A8F3C7C8_MYTSE</name>
<accession>A0A8F3C7C8</accession>
<feature type="chain" id="PRO_5034360122" evidence="1">
    <location>
        <begin position="21"/>
        <end position="329"/>
    </location>
</feature>
<feature type="signal peptide" evidence="1">
    <location>
        <begin position="1"/>
        <end position="20"/>
    </location>
</feature>